<dbReference type="Proteomes" id="UP001605036">
    <property type="component" value="Unassembled WGS sequence"/>
</dbReference>
<organism evidence="1 2">
    <name type="scientific">Riccia fluitans</name>
    <dbReference type="NCBI Taxonomy" id="41844"/>
    <lineage>
        <taxon>Eukaryota</taxon>
        <taxon>Viridiplantae</taxon>
        <taxon>Streptophyta</taxon>
        <taxon>Embryophyta</taxon>
        <taxon>Marchantiophyta</taxon>
        <taxon>Marchantiopsida</taxon>
        <taxon>Marchantiidae</taxon>
        <taxon>Marchantiales</taxon>
        <taxon>Ricciaceae</taxon>
        <taxon>Riccia</taxon>
    </lineage>
</organism>
<evidence type="ECO:0000313" key="2">
    <source>
        <dbReference type="Proteomes" id="UP001605036"/>
    </source>
</evidence>
<protein>
    <submittedName>
        <fullName evidence="1">Uncharacterized protein</fullName>
    </submittedName>
</protein>
<keyword evidence="2" id="KW-1185">Reference proteome</keyword>
<proteinExistence type="predicted"/>
<name>A0ABD1Y870_9MARC</name>
<reference evidence="1 2" key="1">
    <citation type="submission" date="2024-09" db="EMBL/GenBank/DDBJ databases">
        <title>Chromosome-scale assembly of Riccia fluitans.</title>
        <authorList>
            <person name="Paukszto L."/>
            <person name="Sawicki J."/>
            <person name="Karawczyk K."/>
            <person name="Piernik-Szablinska J."/>
            <person name="Szczecinska M."/>
            <person name="Mazdziarz M."/>
        </authorList>
    </citation>
    <scope>NUCLEOTIDE SEQUENCE [LARGE SCALE GENOMIC DNA]</scope>
    <source>
        <strain evidence="1">Rf_01</strain>
        <tissue evidence="1">Aerial parts of the thallus</tissue>
    </source>
</reference>
<sequence>MELWSLLREKRVLVVADAVASKDQIFPLITSGWFDDSRGVITTCIEGLMSIELGGRGVIQGPDAGDQEELVYEVIAESEG</sequence>
<dbReference type="EMBL" id="JBHFFA010000006">
    <property type="protein sequence ID" value="KAL2621782.1"/>
    <property type="molecule type" value="Genomic_DNA"/>
</dbReference>
<evidence type="ECO:0000313" key="1">
    <source>
        <dbReference type="EMBL" id="KAL2621782.1"/>
    </source>
</evidence>
<accession>A0ABD1Y870</accession>
<comment type="caution">
    <text evidence="1">The sequence shown here is derived from an EMBL/GenBank/DDBJ whole genome shotgun (WGS) entry which is preliminary data.</text>
</comment>
<dbReference type="AlphaFoldDB" id="A0ABD1Y870"/>
<gene>
    <name evidence="1" type="ORF">R1flu_001987</name>
</gene>